<name>A0A518G4I2_9BACT</name>
<dbReference type="GO" id="GO:0030313">
    <property type="term" value="C:cell envelope"/>
    <property type="evidence" value="ECO:0007669"/>
    <property type="project" value="TreeGrafter"/>
</dbReference>
<dbReference type="KEGG" id="ahel:Q31a_18060"/>
<feature type="region of interest" description="Disordered" evidence="2">
    <location>
        <begin position="315"/>
        <end position="355"/>
    </location>
</feature>
<dbReference type="SUPFAM" id="SSF111369">
    <property type="entry name" value="HlyD-like secretion proteins"/>
    <property type="match status" value="1"/>
</dbReference>
<dbReference type="GO" id="GO:0060003">
    <property type="term" value="P:copper ion export"/>
    <property type="evidence" value="ECO:0007669"/>
    <property type="project" value="TreeGrafter"/>
</dbReference>
<dbReference type="PANTHER" id="PTHR30097">
    <property type="entry name" value="CATION EFFLUX SYSTEM PROTEIN CUSB"/>
    <property type="match status" value="1"/>
</dbReference>
<dbReference type="AlphaFoldDB" id="A0A518G4I2"/>
<accession>A0A518G4I2</accession>
<reference evidence="3 4" key="1">
    <citation type="submission" date="2019-02" db="EMBL/GenBank/DDBJ databases">
        <title>Deep-cultivation of Planctomycetes and their phenomic and genomic characterization uncovers novel biology.</title>
        <authorList>
            <person name="Wiegand S."/>
            <person name="Jogler M."/>
            <person name="Boedeker C."/>
            <person name="Pinto D."/>
            <person name="Vollmers J."/>
            <person name="Rivas-Marin E."/>
            <person name="Kohn T."/>
            <person name="Peeters S.H."/>
            <person name="Heuer A."/>
            <person name="Rast P."/>
            <person name="Oberbeckmann S."/>
            <person name="Bunk B."/>
            <person name="Jeske O."/>
            <person name="Meyerdierks A."/>
            <person name="Storesund J.E."/>
            <person name="Kallscheuer N."/>
            <person name="Luecker S."/>
            <person name="Lage O.M."/>
            <person name="Pohl T."/>
            <person name="Merkel B.J."/>
            <person name="Hornburger P."/>
            <person name="Mueller R.-W."/>
            <person name="Bruemmer F."/>
            <person name="Labrenz M."/>
            <person name="Spormann A.M."/>
            <person name="Op den Camp H."/>
            <person name="Overmann J."/>
            <person name="Amann R."/>
            <person name="Jetten M.S.M."/>
            <person name="Mascher T."/>
            <person name="Medema M.H."/>
            <person name="Devos D.P."/>
            <person name="Kaster A.-K."/>
            <person name="Ovreas L."/>
            <person name="Rohde M."/>
            <person name="Galperin M.Y."/>
            <person name="Jogler C."/>
        </authorList>
    </citation>
    <scope>NUCLEOTIDE SEQUENCE [LARGE SCALE GENOMIC DNA]</scope>
    <source>
        <strain evidence="3 4">Q31a</strain>
    </source>
</reference>
<evidence type="ECO:0000313" key="3">
    <source>
        <dbReference type="EMBL" id="QDV23507.1"/>
    </source>
</evidence>
<dbReference type="Gene3D" id="2.40.50.100">
    <property type="match status" value="1"/>
</dbReference>
<evidence type="ECO:0000256" key="2">
    <source>
        <dbReference type="SAM" id="MobiDB-lite"/>
    </source>
</evidence>
<organism evidence="3 4">
    <name type="scientific">Aureliella helgolandensis</name>
    <dbReference type="NCBI Taxonomy" id="2527968"/>
    <lineage>
        <taxon>Bacteria</taxon>
        <taxon>Pseudomonadati</taxon>
        <taxon>Planctomycetota</taxon>
        <taxon>Planctomycetia</taxon>
        <taxon>Pirellulales</taxon>
        <taxon>Pirellulaceae</taxon>
        <taxon>Aureliella</taxon>
    </lineage>
</organism>
<dbReference type="EMBL" id="CP036298">
    <property type="protein sequence ID" value="QDV23507.1"/>
    <property type="molecule type" value="Genomic_DNA"/>
</dbReference>
<dbReference type="RefSeq" id="WP_145076496.1">
    <property type="nucleotide sequence ID" value="NZ_CP036298.1"/>
</dbReference>
<sequence>MDGTTSNLPPSGFQPDHNFAATAFPPVDGWPVENSAVASLDTPLLRQTKSEIRTLAAEIAQLAHSPVSLDEFFAGFLPRLCAAMGAKAAAAWRCPNSDNLHLPDVASTVPQPQLSNSAGSFVCIAEHAIPASLRDGTVPTAGHRRILECVVAEGQPVLVPPGNVSLEADRPNNPINDALIIVPVRIEESVAYLLEVVQRPAGGPTAQRGYLRFVAQMADLMSDYLRRQQLREYANERSLVHRVESLLVEVAGASSAQQRQQRTVDAVLELVDGEQAFLLFESGRPRVRAVSGIAAFDPRSQSILAAEELVGCLLKPPADPPTKTGKSPSPESCPPMQTLTASDRRQPAKPISGSEPHQRLIDAFCQSTGCQSAIFTTIDAQAGWSALVTLSSHGATEDVTDEAREARCQQVLQSLGAILAGTTRPAWGATICRKLLGIGNAQVQSRRQVAERWLMRAACVGLLFAVGLFPVSQNVTATATLHPADKQAYYAPLAGIVTEVLVSEGEEVTAGQILLRLTNRDLESQLDELQGERLVTRERIAEKNHQLSLGRDLTAQQSDQLEGELQQLRISEGSLSQQLEIVREQIHSLVVTAAADGKIASWDVRNRLLNRPIRAGDLLLTSFAPESPWALRIAIPDHRVGLVTDAMEASAEGVRVEFSLSSHPDQLCEGLVHRLAAQAVVDRENAPSGTPPQHVIYTDAVVSSAVLPLKKDGAIARASIHCGQVPAAWLVFRDAYLATRSSLQMLW</sequence>
<evidence type="ECO:0000313" key="4">
    <source>
        <dbReference type="Proteomes" id="UP000318017"/>
    </source>
</evidence>
<feature type="compositionally biased region" description="Polar residues" evidence="2">
    <location>
        <begin position="324"/>
        <end position="341"/>
    </location>
</feature>
<proteinExistence type="predicted"/>
<keyword evidence="4" id="KW-1185">Reference proteome</keyword>
<dbReference type="PANTHER" id="PTHR30097:SF4">
    <property type="entry name" value="SLR6042 PROTEIN"/>
    <property type="match status" value="1"/>
</dbReference>
<dbReference type="Gene3D" id="1.10.287.470">
    <property type="entry name" value="Helix hairpin bin"/>
    <property type="match status" value="1"/>
</dbReference>
<dbReference type="Proteomes" id="UP000318017">
    <property type="component" value="Chromosome"/>
</dbReference>
<dbReference type="OrthoDB" id="248877at2"/>
<gene>
    <name evidence="3" type="ORF">Q31a_18060</name>
</gene>
<dbReference type="InterPro" id="IPR051909">
    <property type="entry name" value="MFP_Cation_Efflux"/>
</dbReference>
<protein>
    <submittedName>
        <fullName evidence="3">Putative acetyl-CoA carboxylase biotin carboxyl carrier protein subunit</fullName>
    </submittedName>
</protein>
<evidence type="ECO:0000256" key="1">
    <source>
        <dbReference type="ARBA" id="ARBA00022448"/>
    </source>
</evidence>
<dbReference type="SUPFAM" id="SSF55781">
    <property type="entry name" value="GAF domain-like"/>
    <property type="match status" value="1"/>
</dbReference>
<keyword evidence="1" id="KW-0813">Transport</keyword>
<dbReference type="GO" id="GO:0015679">
    <property type="term" value="P:plasma membrane copper ion transport"/>
    <property type="evidence" value="ECO:0007669"/>
    <property type="project" value="TreeGrafter"/>
</dbReference>